<reference evidence="2 3" key="2">
    <citation type="journal article" date="2013" name="Plant Cell Physiol.">
        <title>Rice Annotation Project Database (RAP-DB): an integrative and interactive database for rice genomics.</title>
        <authorList>
            <person name="Sakai H."/>
            <person name="Lee S.S."/>
            <person name="Tanaka T."/>
            <person name="Numa H."/>
            <person name="Kim J."/>
            <person name="Kawahara Y."/>
            <person name="Wakimoto H."/>
            <person name="Yang C.C."/>
            <person name="Iwamoto M."/>
            <person name="Abe T."/>
            <person name="Yamada Y."/>
            <person name="Muto A."/>
            <person name="Inokuchi H."/>
            <person name="Ikemura T."/>
            <person name="Matsumoto T."/>
            <person name="Sasaki T."/>
            <person name="Itoh T."/>
        </authorList>
    </citation>
    <scope>NUCLEOTIDE SEQUENCE [LARGE SCALE GENOMIC DNA]</scope>
    <source>
        <strain evidence="3">cv. Nipponbare</strain>
    </source>
</reference>
<dbReference type="Proteomes" id="UP000059680">
    <property type="component" value="Chromosome 5"/>
</dbReference>
<organism evidence="2 3">
    <name type="scientific">Oryza sativa subsp. japonica</name>
    <name type="common">Rice</name>
    <dbReference type="NCBI Taxonomy" id="39947"/>
    <lineage>
        <taxon>Eukaryota</taxon>
        <taxon>Viridiplantae</taxon>
        <taxon>Streptophyta</taxon>
        <taxon>Embryophyta</taxon>
        <taxon>Tracheophyta</taxon>
        <taxon>Spermatophyta</taxon>
        <taxon>Magnoliopsida</taxon>
        <taxon>Liliopsida</taxon>
        <taxon>Poales</taxon>
        <taxon>Poaceae</taxon>
        <taxon>BOP clade</taxon>
        <taxon>Oryzoideae</taxon>
        <taxon>Oryzeae</taxon>
        <taxon>Oryzinae</taxon>
        <taxon>Oryza</taxon>
        <taxon>Oryza sativa</taxon>
    </lineage>
</organism>
<dbReference type="EMBL" id="AP014961">
    <property type="protein sequence ID" value="BAS92347.1"/>
    <property type="molecule type" value="Genomic_DNA"/>
</dbReference>
<keyword evidence="3" id="KW-1185">Reference proteome</keyword>
<evidence type="ECO:0000256" key="1">
    <source>
        <dbReference type="SAM" id="Phobius"/>
    </source>
</evidence>
<reference evidence="2 3" key="3">
    <citation type="journal article" date="2013" name="Rice">
        <title>Improvement of the Oryza sativa Nipponbare reference genome using next generation sequence and optical map data.</title>
        <authorList>
            <person name="Kawahara Y."/>
            <person name="de la Bastide M."/>
            <person name="Hamilton J.P."/>
            <person name="Kanamori H."/>
            <person name="McCombie W.R."/>
            <person name="Ouyang S."/>
            <person name="Schwartz D.C."/>
            <person name="Tanaka T."/>
            <person name="Wu J."/>
            <person name="Zhou S."/>
            <person name="Childs K.L."/>
            <person name="Davidson R.M."/>
            <person name="Lin H."/>
            <person name="Quesada-Ocampo L."/>
            <person name="Vaillancourt B."/>
            <person name="Sakai H."/>
            <person name="Lee S.S."/>
            <person name="Kim J."/>
            <person name="Numa H."/>
            <person name="Itoh T."/>
            <person name="Buell C.R."/>
            <person name="Matsumoto T."/>
        </authorList>
    </citation>
    <scope>NUCLEOTIDE SEQUENCE [LARGE SCALE GENOMIC DNA]</scope>
    <source>
        <strain evidence="3">cv. Nipponbare</strain>
    </source>
</reference>
<feature type="transmembrane region" description="Helical" evidence="1">
    <location>
        <begin position="43"/>
        <end position="64"/>
    </location>
</feature>
<dbReference type="PaxDb" id="39947-A0A0P0WI88"/>
<sequence>MLPWTNDTRAEANSKVKQQREGISTSILRFSSFLFLLSRGTKVPSAFAIISDLVLAYWILWSLLWKGKSCMLFKASVAEATSSNTTQAWPLCFKVLKARTSRIFPNWEKTARSDFLTVRTLELDLLVEVVDVDGDVRRGAVLLRGATADRRRHLAA</sequence>
<evidence type="ECO:0000313" key="2">
    <source>
        <dbReference type="EMBL" id="BAS92347.1"/>
    </source>
</evidence>
<reference evidence="3" key="1">
    <citation type="journal article" date="2005" name="Nature">
        <title>The map-based sequence of the rice genome.</title>
        <authorList>
            <consortium name="International rice genome sequencing project (IRGSP)"/>
            <person name="Matsumoto T."/>
            <person name="Wu J."/>
            <person name="Kanamori H."/>
            <person name="Katayose Y."/>
            <person name="Fujisawa M."/>
            <person name="Namiki N."/>
            <person name="Mizuno H."/>
            <person name="Yamamoto K."/>
            <person name="Antonio B.A."/>
            <person name="Baba T."/>
            <person name="Sakata K."/>
            <person name="Nagamura Y."/>
            <person name="Aoki H."/>
            <person name="Arikawa K."/>
            <person name="Arita K."/>
            <person name="Bito T."/>
            <person name="Chiden Y."/>
            <person name="Fujitsuka N."/>
            <person name="Fukunaka R."/>
            <person name="Hamada M."/>
            <person name="Harada C."/>
            <person name="Hayashi A."/>
            <person name="Hijishita S."/>
            <person name="Honda M."/>
            <person name="Hosokawa S."/>
            <person name="Ichikawa Y."/>
            <person name="Idonuma A."/>
            <person name="Iijima M."/>
            <person name="Ikeda M."/>
            <person name="Ikeno M."/>
            <person name="Ito K."/>
            <person name="Ito S."/>
            <person name="Ito T."/>
            <person name="Ito Y."/>
            <person name="Ito Y."/>
            <person name="Iwabuchi A."/>
            <person name="Kamiya K."/>
            <person name="Karasawa W."/>
            <person name="Kurita K."/>
            <person name="Katagiri S."/>
            <person name="Kikuta A."/>
            <person name="Kobayashi H."/>
            <person name="Kobayashi N."/>
            <person name="Machita K."/>
            <person name="Maehara T."/>
            <person name="Masukawa M."/>
            <person name="Mizubayashi T."/>
            <person name="Mukai Y."/>
            <person name="Nagasaki H."/>
            <person name="Nagata Y."/>
            <person name="Naito S."/>
            <person name="Nakashima M."/>
            <person name="Nakama Y."/>
            <person name="Nakamichi Y."/>
            <person name="Nakamura M."/>
            <person name="Meguro A."/>
            <person name="Negishi M."/>
            <person name="Ohta I."/>
            <person name="Ohta T."/>
            <person name="Okamoto M."/>
            <person name="Ono N."/>
            <person name="Saji S."/>
            <person name="Sakaguchi M."/>
            <person name="Sakai K."/>
            <person name="Shibata M."/>
            <person name="Shimokawa T."/>
            <person name="Song J."/>
            <person name="Takazaki Y."/>
            <person name="Terasawa K."/>
            <person name="Tsugane M."/>
            <person name="Tsuji K."/>
            <person name="Ueda S."/>
            <person name="Waki K."/>
            <person name="Yamagata H."/>
            <person name="Yamamoto M."/>
            <person name="Yamamoto S."/>
            <person name="Yamane H."/>
            <person name="Yoshiki S."/>
            <person name="Yoshihara R."/>
            <person name="Yukawa K."/>
            <person name="Zhong H."/>
            <person name="Yano M."/>
            <person name="Yuan Q."/>
            <person name="Ouyang S."/>
            <person name="Liu J."/>
            <person name="Jones K.M."/>
            <person name="Gansberger K."/>
            <person name="Moffat K."/>
            <person name="Hill J."/>
            <person name="Bera J."/>
            <person name="Fadrosh D."/>
            <person name="Jin S."/>
            <person name="Johri S."/>
            <person name="Kim M."/>
            <person name="Overton L."/>
            <person name="Reardon M."/>
            <person name="Tsitrin T."/>
            <person name="Vuong H."/>
            <person name="Weaver B."/>
            <person name="Ciecko A."/>
            <person name="Tallon L."/>
            <person name="Jackson J."/>
            <person name="Pai G."/>
            <person name="Aken S.V."/>
            <person name="Utterback T."/>
            <person name="Reidmuller S."/>
            <person name="Feldblyum T."/>
            <person name="Hsiao J."/>
            <person name="Zismann V."/>
            <person name="Iobst S."/>
            <person name="de Vazeille A.R."/>
            <person name="Buell C.R."/>
            <person name="Ying K."/>
            <person name="Li Y."/>
            <person name="Lu T."/>
            <person name="Huang Y."/>
            <person name="Zhao Q."/>
            <person name="Feng Q."/>
            <person name="Zhang L."/>
            <person name="Zhu J."/>
            <person name="Weng Q."/>
            <person name="Mu J."/>
            <person name="Lu Y."/>
            <person name="Fan D."/>
            <person name="Liu Y."/>
            <person name="Guan J."/>
            <person name="Zhang Y."/>
            <person name="Yu S."/>
            <person name="Liu X."/>
            <person name="Zhang Y."/>
            <person name="Hong G."/>
            <person name="Han B."/>
            <person name="Choisne N."/>
            <person name="Demange N."/>
            <person name="Orjeda G."/>
            <person name="Samain S."/>
            <person name="Cattolico L."/>
            <person name="Pelletier E."/>
            <person name="Couloux A."/>
            <person name="Segurens B."/>
            <person name="Wincker P."/>
            <person name="D'Hont A."/>
            <person name="Scarpelli C."/>
            <person name="Weissenbach J."/>
            <person name="Salanoubat M."/>
            <person name="Quetier F."/>
            <person name="Yu Y."/>
            <person name="Kim H.R."/>
            <person name="Rambo T."/>
            <person name="Currie J."/>
            <person name="Collura K."/>
            <person name="Luo M."/>
            <person name="Yang T."/>
            <person name="Ammiraju J.S.S."/>
            <person name="Engler F."/>
            <person name="Soderlund C."/>
            <person name="Wing R.A."/>
            <person name="Palmer L.E."/>
            <person name="de la Bastide M."/>
            <person name="Spiegel L."/>
            <person name="Nascimento L."/>
            <person name="Zutavern T."/>
            <person name="O'Shaughnessy A."/>
            <person name="Dike S."/>
            <person name="Dedhia N."/>
            <person name="Preston R."/>
            <person name="Balija V."/>
            <person name="McCombie W.R."/>
            <person name="Chow T."/>
            <person name="Chen H."/>
            <person name="Chung M."/>
            <person name="Chen C."/>
            <person name="Shaw J."/>
            <person name="Wu H."/>
            <person name="Hsiao K."/>
            <person name="Chao Y."/>
            <person name="Chu M."/>
            <person name="Cheng C."/>
            <person name="Hour A."/>
            <person name="Lee P."/>
            <person name="Lin S."/>
            <person name="Lin Y."/>
            <person name="Liou J."/>
            <person name="Liu S."/>
            <person name="Hsing Y."/>
            <person name="Raghuvanshi S."/>
            <person name="Mohanty A."/>
            <person name="Bharti A.K."/>
            <person name="Gaur A."/>
            <person name="Gupta V."/>
            <person name="Kumar D."/>
            <person name="Ravi V."/>
            <person name="Vij S."/>
            <person name="Kapur A."/>
            <person name="Khurana P."/>
            <person name="Khurana P."/>
            <person name="Khurana J.P."/>
            <person name="Tyagi A.K."/>
            <person name="Gaikwad K."/>
            <person name="Singh A."/>
            <person name="Dalal V."/>
            <person name="Srivastava S."/>
            <person name="Dixit A."/>
            <person name="Pal A.K."/>
            <person name="Ghazi I.A."/>
            <person name="Yadav M."/>
            <person name="Pandit A."/>
            <person name="Bhargava A."/>
            <person name="Sureshbabu K."/>
            <person name="Batra K."/>
            <person name="Sharma T.R."/>
            <person name="Mohapatra T."/>
            <person name="Singh N.K."/>
            <person name="Messing J."/>
            <person name="Nelson A.B."/>
            <person name="Fuks G."/>
            <person name="Kavchok S."/>
            <person name="Keizer G."/>
            <person name="Linton E."/>
            <person name="Llaca V."/>
            <person name="Song R."/>
            <person name="Tanyolac B."/>
            <person name="Young S."/>
            <person name="Ho-Il K."/>
            <person name="Hahn J.H."/>
            <person name="Sangsakoo G."/>
            <person name="Vanavichit A."/>
            <person name="de Mattos Luiz.A.T."/>
            <person name="Zimmer P.D."/>
            <person name="Malone G."/>
            <person name="Dellagostin O."/>
            <person name="de Oliveira A.C."/>
            <person name="Bevan M."/>
            <person name="Bancroft I."/>
            <person name="Minx P."/>
            <person name="Cordum H."/>
            <person name="Wilson R."/>
            <person name="Cheng Z."/>
            <person name="Jin W."/>
            <person name="Jiang J."/>
            <person name="Leong S.A."/>
            <person name="Iwama H."/>
            <person name="Gojobori T."/>
            <person name="Itoh T."/>
            <person name="Niimura Y."/>
            <person name="Fujii Y."/>
            <person name="Habara T."/>
            <person name="Sakai H."/>
            <person name="Sato Y."/>
            <person name="Wilson G."/>
            <person name="Kumar K."/>
            <person name="McCouch S."/>
            <person name="Juretic N."/>
            <person name="Hoen D."/>
            <person name="Wright S."/>
            <person name="Bruskiewich R."/>
            <person name="Bureau T."/>
            <person name="Miyao A."/>
            <person name="Hirochika H."/>
            <person name="Nishikawa T."/>
            <person name="Kadowaki K."/>
            <person name="Sugiura M."/>
            <person name="Burr B."/>
            <person name="Sasaki T."/>
        </authorList>
    </citation>
    <scope>NUCLEOTIDE SEQUENCE [LARGE SCALE GENOMIC DNA]</scope>
    <source>
        <strain evidence="3">cv. Nipponbare</strain>
    </source>
</reference>
<gene>
    <name evidence="2" type="ordered locus">Os05g0154850</name>
    <name evidence="2" type="ORF">OSNPB_050154850</name>
</gene>
<dbReference type="InParanoid" id="A0A0P0WI88"/>
<keyword evidence="1" id="KW-1133">Transmembrane helix</keyword>
<protein>
    <submittedName>
        <fullName evidence="2">Os05g0154850 protein</fullName>
    </submittedName>
</protein>
<keyword evidence="1" id="KW-0812">Transmembrane</keyword>
<proteinExistence type="predicted"/>
<dbReference type="AlphaFoldDB" id="A0A0P0WI88"/>
<name>A0A0P0WI88_ORYSJ</name>
<keyword evidence="1" id="KW-0472">Membrane</keyword>
<accession>A0A0P0WI88</accession>
<evidence type="ECO:0000313" key="3">
    <source>
        <dbReference type="Proteomes" id="UP000059680"/>
    </source>
</evidence>
<feature type="non-terminal residue" evidence="2">
    <location>
        <position position="1"/>
    </location>
</feature>